<evidence type="ECO:0000313" key="3">
    <source>
        <dbReference type="Proteomes" id="UP000007519"/>
    </source>
</evidence>
<protein>
    <recommendedName>
        <fullName evidence="4">Lipoprotein</fullName>
    </recommendedName>
</protein>
<evidence type="ECO:0008006" key="4">
    <source>
        <dbReference type="Google" id="ProtNLM"/>
    </source>
</evidence>
<sequence length="36" mass="4021">MSQRPFLLAFFVFSGCIFYKNYFVFLHLAGGEAAAG</sequence>
<dbReference type="KEGG" id="sgn:SGRA_2651"/>
<dbReference type="PROSITE" id="PS51257">
    <property type="entry name" value="PROKAR_LIPOPROTEIN"/>
    <property type="match status" value="1"/>
</dbReference>
<accession>H6L851</accession>
<reference evidence="2 3" key="1">
    <citation type="journal article" date="2012" name="Stand. Genomic Sci.">
        <title>Complete genome sequencing and analysis of Saprospira grandis str. Lewin, a predatory marine bacterium.</title>
        <authorList>
            <person name="Saw J.H."/>
            <person name="Yuryev A."/>
            <person name="Kanbe M."/>
            <person name="Hou S."/>
            <person name="Young A.G."/>
            <person name="Aizawa S."/>
            <person name="Alam M."/>
        </authorList>
    </citation>
    <scope>NUCLEOTIDE SEQUENCE [LARGE SCALE GENOMIC DNA]</scope>
    <source>
        <strain evidence="2 3">Lewin</strain>
    </source>
</reference>
<keyword evidence="1" id="KW-1133">Transmembrane helix</keyword>
<organism evidence="2 3">
    <name type="scientific">Saprospira grandis (strain Lewin)</name>
    <dbReference type="NCBI Taxonomy" id="984262"/>
    <lineage>
        <taxon>Bacteria</taxon>
        <taxon>Pseudomonadati</taxon>
        <taxon>Bacteroidota</taxon>
        <taxon>Saprospiria</taxon>
        <taxon>Saprospirales</taxon>
        <taxon>Saprospiraceae</taxon>
        <taxon>Saprospira</taxon>
    </lineage>
</organism>
<dbReference type="AlphaFoldDB" id="H6L851"/>
<keyword evidence="3" id="KW-1185">Reference proteome</keyword>
<proteinExistence type="predicted"/>
<feature type="transmembrane region" description="Helical" evidence="1">
    <location>
        <begin position="7"/>
        <end position="29"/>
    </location>
</feature>
<keyword evidence="1" id="KW-0472">Membrane</keyword>
<dbReference type="HOGENOM" id="CLU_3358400_0_0_10"/>
<dbReference type="Proteomes" id="UP000007519">
    <property type="component" value="Chromosome"/>
</dbReference>
<dbReference type="EMBL" id="CP002831">
    <property type="protein sequence ID" value="AFC25379.1"/>
    <property type="molecule type" value="Genomic_DNA"/>
</dbReference>
<evidence type="ECO:0000256" key="1">
    <source>
        <dbReference type="SAM" id="Phobius"/>
    </source>
</evidence>
<gene>
    <name evidence="2" type="ordered locus">SGRA_2651</name>
</gene>
<keyword evidence="1" id="KW-0812">Transmembrane</keyword>
<evidence type="ECO:0000313" key="2">
    <source>
        <dbReference type="EMBL" id="AFC25379.1"/>
    </source>
</evidence>
<name>H6L851_SAPGL</name>